<name>A0A9Q0HDR7_9MAGN</name>
<evidence type="ECO:0000313" key="3">
    <source>
        <dbReference type="Proteomes" id="UP001141806"/>
    </source>
</evidence>
<feature type="region of interest" description="Disordered" evidence="1">
    <location>
        <begin position="231"/>
        <end position="271"/>
    </location>
</feature>
<proteinExistence type="predicted"/>
<dbReference type="EMBL" id="JAMYWD010000008">
    <property type="protein sequence ID" value="KAJ4962873.1"/>
    <property type="molecule type" value="Genomic_DNA"/>
</dbReference>
<dbReference type="AlphaFoldDB" id="A0A9Q0HDR7"/>
<feature type="region of interest" description="Disordered" evidence="1">
    <location>
        <begin position="98"/>
        <end position="120"/>
    </location>
</feature>
<keyword evidence="3" id="KW-1185">Reference proteome</keyword>
<organism evidence="2 3">
    <name type="scientific">Protea cynaroides</name>
    <dbReference type="NCBI Taxonomy" id="273540"/>
    <lineage>
        <taxon>Eukaryota</taxon>
        <taxon>Viridiplantae</taxon>
        <taxon>Streptophyta</taxon>
        <taxon>Embryophyta</taxon>
        <taxon>Tracheophyta</taxon>
        <taxon>Spermatophyta</taxon>
        <taxon>Magnoliopsida</taxon>
        <taxon>Proteales</taxon>
        <taxon>Proteaceae</taxon>
        <taxon>Protea</taxon>
    </lineage>
</organism>
<accession>A0A9Q0HDR7</accession>
<dbReference type="OrthoDB" id="2019579at2759"/>
<evidence type="ECO:0000313" key="2">
    <source>
        <dbReference type="EMBL" id="KAJ4962873.1"/>
    </source>
</evidence>
<comment type="caution">
    <text evidence="2">The sequence shown here is derived from an EMBL/GenBank/DDBJ whole genome shotgun (WGS) entry which is preliminary data.</text>
</comment>
<feature type="region of interest" description="Disordered" evidence="1">
    <location>
        <begin position="812"/>
        <end position="832"/>
    </location>
</feature>
<gene>
    <name evidence="2" type="ORF">NE237_022812</name>
</gene>
<dbReference type="Proteomes" id="UP001141806">
    <property type="component" value="Unassembled WGS sequence"/>
</dbReference>
<feature type="compositionally biased region" description="Acidic residues" evidence="1">
    <location>
        <begin position="245"/>
        <end position="256"/>
    </location>
</feature>
<dbReference type="PANTHER" id="PTHR36325">
    <property type="entry name" value="MYOSIN-2 HEAVY CHAIN-LIKE PROTEIN"/>
    <property type="match status" value="1"/>
</dbReference>
<reference evidence="2" key="1">
    <citation type="journal article" date="2023" name="Plant J.">
        <title>The genome of the king protea, Protea cynaroides.</title>
        <authorList>
            <person name="Chang J."/>
            <person name="Duong T.A."/>
            <person name="Schoeman C."/>
            <person name="Ma X."/>
            <person name="Roodt D."/>
            <person name="Barker N."/>
            <person name="Li Z."/>
            <person name="Van de Peer Y."/>
            <person name="Mizrachi E."/>
        </authorList>
    </citation>
    <scope>NUCLEOTIDE SEQUENCE</scope>
    <source>
        <tissue evidence="2">Young leaves</tissue>
    </source>
</reference>
<feature type="compositionally biased region" description="Basic and acidic residues" evidence="1">
    <location>
        <begin position="821"/>
        <end position="832"/>
    </location>
</feature>
<feature type="region of interest" description="Disordered" evidence="1">
    <location>
        <begin position="858"/>
        <end position="878"/>
    </location>
</feature>
<feature type="compositionally biased region" description="Polar residues" evidence="1">
    <location>
        <begin position="98"/>
        <end position="110"/>
    </location>
</feature>
<dbReference type="PANTHER" id="PTHR36325:SF1">
    <property type="entry name" value="MYOSIN-2 HEAVY CHAIN-LIKE PROTEIN"/>
    <property type="match status" value="1"/>
</dbReference>
<sequence length="925" mass="103677">MYDLGGLWMNEKHWNFLNSMEATFVHTMLENGSAMYANALHPPLDRYLPDDLTSSAMDLDKQSNGAFVDPERKVENAEESATTTTKLGKGRVSKEIGNSTLNSVNKSTAQIKKPSRRKSSPLNWIESKEADDLLLKAEKNVAEAFEVATAMGVVMYDRQDCPQKQCEIDASSVNRGGSTTHTVTASFETPFEVDREVAAAVKTAFVLLAHCPSSLNKDEFKDLLRKISQNPDINESNQEVPDLSLECESDTGSELESESHKDTLSPQGLNCKIPDTLRERKNKNQQLPQNINTVTLVDMMFDRLKCLDEDELASLATIVATCGLNAALMEVENSKQHAPEYGADYTLGPITSTRNLSSYIADRHNMEYFMDGQMRRKQLGTELPSLDKFLVKHMSKLEREVQEAKNTKTAELKEAIENKPVGSEDRLDGLIGNVTSSEAVPDLGTILVKNSSKLEKEIEEAKHKSRKTSEEEYKGLVSKQDGLIYQKKKDVPDVPSLDKLLVKHMSKLEREVQEAKNTKTAELKEAIENKPVGSEDRLDDLIGNVTSSEAVPDLGTILVKNSSKLEKEIEEAKHKSRKASEEEYKGLVSKQDGLIYQKKKDVPDVPSLDKLLVKHISKLEREVQEARKTRTNNLMEGREVGKENIDSNKGVDGKLTMTNSTEYSQIERANTETAEASLFEDENGAKETGGLHGILVKRVHGLEKEKMQALTSGINYQNQKKQGKTNVADCESLDKVLVKQVSRLEREKMGLVKHQSRLEKEKLAATQQSEGDQTQEEVLKARRRNINIKKSEGGLEQILVKHQSRLEKDKLAAAQQSGGHQTKEEVVKERRRHPNIEKSESGLEHVLVKHQSRLEKEKLAAAQQSGGDQTRGLESLRDTRERELKEAWGGLSLGNSMRPYLSRLERDKAAWIKAEEEQKQARVEQ</sequence>
<protein>
    <submittedName>
        <fullName evidence="2">Uncharacterized protein</fullName>
    </submittedName>
</protein>
<feature type="region of interest" description="Disordered" evidence="1">
    <location>
        <begin position="69"/>
        <end position="88"/>
    </location>
</feature>
<evidence type="ECO:0000256" key="1">
    <source>
        <dbReference type="SAM" id="MobiDB-lite"/>
    </source>
</evidence>